<reference evidence="3 4" key="1">
    <citation type="submission" date="2016-07" db="EMBL/GenBank/DDBJ databases">
        <title>Draft Genome Sequence of Oceanisphaera psychrotolerans, isolated from coastal sediment samples.</title>
        <authorList>
            <person name="Zhuo S."/>
            <person name="Ruan Z."/>
        </authorList>
    </citation>
    <scope>NUCLEOTIDE SEQUENCE [LARGE SCALE GENOMIC DNA]</scope>
    <source>
        <strain evidence="3 4">LAM-WHM-ZC</strain>
    </source>
</reference>
<keyword evidence="4" id="KW-1185">Reference proteome</keyword>
<feature type="transmembrane region" description="Helical" evidence="1">
    <location>
        <begin position="51"/>
        <end position="73"/>
    </location>
</feature>
<dbReference type="EMBL" id="MDKE01000070">
    <property type="protein sequence ID" value="OIN03759.1"/>
    <property type="molecule type" value="Genomic_DNA"/>
</dbReference>
<dbReference type="OrthoDB" id="9781349at2"/>
<evidence type="ECO:0000259" key="2">
    <source>
        <dbReference type="Pfam" id="PF01970"/>
    </source>
</evidence>
<proteinExistence type="predicted"/>
<keyword evidence="1" id="KW-1133">Transmembrane helix</keyword>
<feature type="transmembrane region" description="Helical" evidence="1">
    <location>
        <begin position="172"/>
        <end position="193"/>
    </location>
</feature>
<name>A0A1J4Q9K9_9GAMM</name>
<feature type="transmembrane region" description="Helical" evidence="1">
    <location>
        <begin position="465"/>
        <end position="488"/>
    </location>
</feature>
<evidence type="ECO:0000313" key="3">
    <source>
        <dbReference type="EMBL" id="OIN03759.1"/>
    </source>
</evidence>
<gene>
    <name evidence="3" type="ORF">BFR47_07145</name>
</gene>
<feature type="transmembrane region" description="Helical" evidence="1">
    <location>
        <begin position="112"/>
        <end position="134"/>
    </location>
</feature>
<dbReference type="InterPro" id="IPR002823">
    <property type="entry name" value="DUF112_TM"/>
</dbReference>
<feature type="transmembrane region" description="Helical" evidence="1">
    <location>
        <begin position="390"/>
        <end position="408"/>
    </location>
</feature>
<dbReference type="RefSeq" id="WP_071474148.1">
    <property type="nucleotide sequence ID" value="NZ_MDKE01000070.1"/>
</dbReference>
<dbReference type="AlphaFoldDB" id="A0A1J4Q9K9"/>
<dbReference type="Proteomes" id="UP000243073">
    <property type="component" value="Unassembled WGS sequence"/>
</dbReference>
<evidence type="ECO:0000256" key="1">
    <source>
        <dbReference type="SAM" id="Phobius"/>
    </source>
</evidence>
<dbReference type="PANTHER" id="PTHR35342">
    <property type="entry name" value="TRICARBOXYLIC TRANSPORT PROTEIN"/>
    <property type="match status" value="1"/>
</dbReference>
<feature type="transmembrane region" description="Helical" evidence="1">
    <location>
        <begin position="356"/>
        <end position="378"/>
    </location>
</feature>
<feature type="transmembrane region" description="Helical" evidence="1">
    <location>
        <begin position="20"/>
        <end position="39"/>
    </location>
</feature>
<dbReference type="PANTHER" id="PTHR35342:SF5">
    <property type="entry name" value="TRICARBOXYLIC TRANSPORT PROTEIN"/>
    <property type="match status" value="1"/>
</dbReference>
<evidence type="ECO:0000313" key="4">
    <source>
        <dbReference type="Proteomes" id="UP000243073"/>
    </source>
</evidence>
<dbReference type="Pfam" id="PF01970">
    <property type="entry name" value="TctA"/>
    <property type="match status" value="1"/>
</dbReference>
<feature type="transmembrane region" description="Helical" evidence="1">
    <location>
        <begin position="140"/>
        <end position="160"/>
    </location>
</feature>
<feature type="transmembrane region" description="Helical" evidence="1">
    <location>
        <begin position="205"/>
        <end position="225"/>
    </location>
</feature>
<feature type="transmembrane region" description="Helical" evidence="1">
    <location>
        <begin position="323"/>
        <end position="344"/>
    </location>
</feature>
<protein>
    <submittedName>
        <fullName evidence="3">Tripartite tricarboxylate transporter TctA</fullName>
    </submittedName>
</protein>
<keyword evidence="1" id="KW-0472">Membrane</keyword>
<organism evidence="3 4">
    <name type="scientific">Oceanisphaera psychrotolerans</name>
    <dbReference type="NCBI Taxonomy" id="1414654"/>
    <lineage>
        <taxon>Bacteria</taxon>
        <taxon>Pseudomonadati</taxon>
        <taxon>Pseudomonadota</taxon>
        <taxon>Gammaproteobacteria</taxon>
        <taxon>Aeromonadales</taxon>
        <taxon>Aeromonadaceae</taxon>
        <taxon>Oceanisphaera</taxon>
    </lineage>
</organism>
<sequence length="507" mass="52984">MDVFSSLAEGFAVALTPMNLALVLAGCFFGTLMGALPGIGPINGIAILLPLAYSMGLEPASAIILLAGVYYGAEYGGRISSILLNVPGDAGAIMTTLDGYPMAKRGEGGRALALSAVSSFAGSIGALILLVIFTPMLTKLAVTFGPAEFVALMVFALCCLASMVGSRPVKTVIGAVIGLALATVGVDSGTGVLRFTFGLTSLFDGVDFLVVVIGMFAISEILLLVEHHYSGNTKIDKVSKSFVKAADLVAVRWTVLRSTLIGFVIGVLPGTGASVASAVAYGTEKRMAGENNEFGQGDVRGLAAPEAANNSAAVGSMVPMLTLGIPGSGTTAILLGALLLFDVTPGPLLFSQKPDIAWGLIASMFVGNIALLVMNLPLVGIFVRMLSVRQAYLVPVIVMLTFVGIYSIHGASFDLFFMIVLGVFGFILRKLDFSLAPVILGLVLGEVLEDNLRRALSISAGDWSILFNNGVTLSLWGFSILVLVLPWVMGRRKRRREALLKQEAAQA</sequence>
<feature type="domain" description="DUF112" evidence="2">
    <location>
        <begin position="20"/>
        <end position="440"/>
    </location>
</feature>
<dbReference type="STRING" id="1414654.BFR47_07145"/>
<accession>A0A1J4Q9K9</accession>
<keyword evidence="1" id="KW-0812">Transmembrane</keyword>
<comment type="caution">
    <text evidence="3">The sequence shown here is derived from an EMBL/GenBank/DDBJ whole genome shotgun (WGS) entry which is preliminary data.</text>
</comment>